<dbReference type="GO" id="GO:1990169">
    <property type="term" value="P:stress response to copper ion"/>
    <property type="evidence" value="ECO:0007669"/>
    <property type="project" value="TreeGrafter"/>
</dbReference>
<dbReference type="STRING" id="33036.HMPREF3200_00742"/>
<evidence type="ECO:0000313" key="2">
    <source>
        <dbReference type="Proteomes" id="UP000070383"/>
    </source>
</evidence>
<dbReference type="GO" id="GO:0008270">
    <property type="term" value="F:zinc ion binding"/>
    <property type="evidence" value="ECO:0007669"/>
    <property type="project" value="TreeGrafter"/>
</dbReference>
<dbReference type="EMBL" id="LRPM01000025">
    <property type="protein sequence ID" value="KWZ78446.1"/>
    <property type="molecule type" value="Genomic_DNA"/>
</dbReference>
<dbReference type="OrthoDB" id="9788704at2"/>
<organism evidence="1 2">
    <name type="scientific">Anaerococcus tetradius</name>
    <dbReference type="NCBI Taxonomy" id="33036"/>
    <lineage>
        <taxon>Bacteria</taxon>
        <taxon>Bacillati</taxon>
        <taxon>Bacillota</taxon>
        <taxon>Tissierellia</taxon>
        <taxon>Tissierellales</taxon>
        <taxon>Peptoniphilaceae</taxon>
        <taxon>Anaerococcus</taxon>
    </lineage>
</organism>
<dbReference type="GO" id="GO:0050897">
    <property type="term" value="F:cobalt ion binding"/>
    <property type="evidence" value="ECO:0007669"/>
    <property type="project" value="TreeGrafter"/>
</dbReference>
<dbReference type="PIRSF" id="PIRSF015034">
    <property type="entry name" value="YacH"/>
    <property type="match status" value="1"/>
</dbReference>
<dbReference type="PATRIC" id="fig|33036.3.peg.737"/>
<dbReference type="InterPro" id="IPR025542">
    <property type="entry name" value="YacH"/>
</dbReference>
<evidence type="ECO:0000313" key="1">
    <source>
        <dbReference type="EMBL" id="KWZ78446.1"/>
    </source>
</evidence>
<reference evidence="2" key="1">
    <citation type="submission" date="2016-01" db="EMBL/GenBank/DDBJ databases">
        <authorList>
            <person name="Mitreva M."/>
            <person name="Pepin K.H."/>
            <person name="Mihindukulasuriya K.A."/>
            <person name="Fulton R."/>
            <person name="Fronick C."/>
            <person name="O'Laughlin M."/>
            <person name="Miner T."/>
            <person name="Herter B."/>
            <person name="Rosa B.A."/>
            <person name="Cordes M."/>
            <person name="Tomlinson C."/>
            <person name="Wollam A."/>
            <person name="Palsikar V.B."/>
            <person name="Mardis E.R."/>
            <person name="Wilson R.K."/>
        </authorList>
    </citation>
    <scope>NUCLEOTIDE SEQUENCE [LARGE SCALE GENOMIC DNA]</scope>
    <source>
        <strain evidence="2">MJR8151</strain>
    </source>
</reference>
<accession>A0A133KFX8</accession>
<sequence length="193" mass="22505">MKCDRCDNEATVTVKTIINGEEKDFHLCNECVMKFTDLAVDDKGEIKTGIQKLDKKKIENLIDQFLPSLDEVIDSYYDYRFKENNYSYGLLNNLADDSCPTCGNLTSSIRKGIFACPDCYKFDDRLTDKILKTFNNYSLYEGKFPRRERDFKDIAVKIKNLQEQLQVLVEIEDYEKAAEIKEQIDELNMQVKN</sequence>
<dbReference type="AlphaFoldDB" id="A0A133KFX8"/>
<dbReference type="GO" id="GO:0005507">
    <property type="term" value="F:copper ion binding"/>
    <property type="evidence" value="ECO:0007669"/>
    <property type="project" value="TreeGrafter"/>
</dbReference>
<protein>
    <recommendedName>
        <fullName evidence="3">UVR domain-containing protein</fullName>
    </recommendedName>
</protein>
<dbReference type="GO" id="GO:1990170">
    <property type="term" value="P:stress response to cadmium ion"/>
    <property type="evidence" value="ECO:0007669"/>
    <property type="project" value="TreeGrafter"/>
</dbReference>
<dbReference type="PANTHER" id="PTHR38430:SF1">
    <property type="entry name" value="PROTEIN-ARGININE KINASE ACTIVATOR PROTEIN"/>
    <property type="match status" value="1"/>
</dbReference>
<gene>
    <name evidence="1" type="ORF">HMPREF3200_00742</name>
</gene>
<dbReference type="PANTHER" id="PTHR38430">
    <property type="entry name" value="PROTEIN-ARGININE KINASE ACTIVATOR PROTEIN"/>
    <property type="match status" value="1"/>
</dbReference>
<keyword evidence="2" id="KW-1185">Reference proteome</keyword>
<dbReference type="Proteomes" id="UP000070383">
    <property type="component" value="Unassembled WGS sequence"/>
</dbReference>
<comment type="caution">
    <text evidence="1">The sequence shown here is derived from an EMBL/GenBank/DDBJ whole genome shotgun (WGS) entry which is preliminary data.</text>
</comment>
<evidence type="ECO:0008006" key="3">
    <source>
        <dbReference type="Google" id="ProtNLM"/>
    </source>
</evidence>
<dbReference type="RefSeq" id="WP_004837526.1">
    <property type="nucleotide sequence ID" value="NZ_CAMPNK010000010.1"/>
</dbReference>
<name>A0A133KFX8_9FIRM</name>
<dbReference type="GO" id="GO:0046870">
    <property type="term" value="F:cadmium ion binding"/>
    <property type="evidence" value="ECO:0007669"/>
    <property type="project" value="TreeGrafter"/>
</dbReference>
<proteinExistence type="predicted"/>